<keyword evidence="5" id="KW-1185">Reference proteome</keyword>
<feature type="transmembrane region" description="Helical" evidence="3">
    <location>
        <begin position="318"/>
        <end position="336"/>
    </location>
</feature>
<name>A0ABR7D9H5_9CLOT</name>
<dbReference type="PANTHER" id="PTHR22550:SF5">
    <property type="entry name" value="LEUCINE ZIPPER PROTEIN 4"/>
    <property type="match status" value="1"/>
</dbReference>
<organism evidence="4 5">
    <name type="scientific">Clostridium hominis</name>
    <dbReference type="NCBI Taxonomy" id="2763036"/>
    <lineage>
        <taxon>Bacteria</taxon>
        <taxon>Bacillati</taxon>
        <taxon>Bacillota</taxon>
        <taxon>Clostridia</taxon>
        <taxon>Eubacteriales</taxon>
        <taxon>Clostridiaceae</taxon>
        <taxon>Clostridium</taxon>
    </lineage>
</organism>
<dbReference type="PIRSF" id="PIRSF005690">
    <property type="entry name" value="GerBA"/>
    <property type="match status" value="1"/>
</dbReference>
<reference evidence="4 5" key="1">
    <citation type="submission" date="2020-08" db="EMBL/GenBank/DDBJ databases">
        <title>Genome public.</title>
        <authorList>
            <person name="Liu C."/>
            <person name="Sun Q."/>
        </authorList>
    </citation>
    <scope>NUCLEOTIDE SEQUENCE [LARGE SCALE GENOMIC DNA]</scope>
    <source>
        <strain evidence="4 5">NSJ-6</strain>
    </source>
</reference>
<dbReference type="RefSeq" id="WP_032120038.1">
    <property type="nucleotide sequence ID" value="NZ_JACOOO010000004.1"/>
</dbReference>
<evidence type="ECO:0000256" key="2">
    <source>
        <dbReference type="ARBA" id="ARBA00023136"/>
    </source>
</evidence>
<comment type="caution">
    <text evidence="4">The sequence shown here is derived from an EMBL/GenBank/DDBJ whole genome shotgun (WGS) entry which is preliminary data.</text>
</comment>
<dbReference type="InterPro" id="IPR050768">
    <property type="entry name" value="UPF0353/GerABKA_families"/>
</dbReference>
<dbReference type="Proteomes" id="UP000596929">
    <property type="component" value="Unassembled WGS sequence"/>
</dbReference>
<comment type="similarity">
    <text evidence="1">Belongs to the GerABKA family.</text>
</comment>
<protein>
    <submittedName>
        <fullName evidence="4">Spore germination protein</fullName>
    </submittedName>
</protein>
<dbReference type="Pfam" id="PF03323">
    <property type="entry name" value="GerA"/>
    <property type="match status" value="1"/>
</dbReference>
<evidence type="ECO:0000256" key="3">
    <source>
        <dbReference type="SAM" id="Phobius"/>
    </source>
</evidence>
<proteinExistence type="inferred from homology"/>
<feature type="transmembrane region" description="Helical" evidence="3">
    <location>
        <begin position="394"/>
        <end position="421"/>
    </location>
</feature>
<feature type="transmembrane region" description="Helical" evidence="3">
    <location>
        <begin position="368"/>
        <end position="387"/>
    </location>
</feature>
<evidence type="ECO:0000313" key="5">
    <source>
        <dbReference type="Proteomes" id="UP000596929"/>
    </source>
</evidence>
<keyword evidence="3" id="KW-0812">Transmembrane</keyword>
<dbReference type="EMBL" id="JACOOO010000004">
    <property type="protein sequence ID" value="MBC5628039.1"/>
    <property type="molecule type" value="Genomic_DNA"/>
</dbReference>
<dbReference type="InterPro" id="IPR004995">
    <property type="entry name" value="Spore_Ger"/>
</dbReference>
<gene>
    <name evidence="4" type="ORF">H8S20_03935</name>
</gene>
<keyword evidence="3" id="KW-1133">Transmembrane helix</keyword>
<accession>A0ABR7D9H5</accession>
<evidence type="ECO:0000313" key="4">
    <source>
        <dbReference type="EMBL" id="MBC5628039.1"/>
    </source>
</evidence>
<feature type="transmembrane region" description="Helical" evidence="3">
    <location>
        <begin position="276"/>
        <end position="298"/>
    </location>
</feature>
<evidence type="ECO:0000256" key="1">
    <source>
        <dbReference type="ARBA" id="ARBA00005278"/>
    </source>
</evidence>
<keyword evidence="2 3" id="KW-0472">Membrane</keyword>
<dbReference type="PANTHER" id="PTHR22550">
    <property type="entry name" value="SPORE GERMINATION PROTEIN"/>
    <property type="match status" value="1"/>
</dbReference>
<sequence length="470" mass="52845">MNKLKKIKDNFEGCFDVKYRDIKTILGDATLIFIDDLCNGSWLMEYTILPLRGFGKLKDSNITTPQDLLDKVLDMNMAGLAKDLDDAINHILQGDAILVYEKFEEIIYCEAKNFPRRGISIPETEAVLKGPKEGFNELIVDNVALIRRKLKNPNLKFETVILGEESNTAVAITYIKGVAPDELVNSIKEKIKGLDLRFILDTNYIEANLKGQKSFFDTVGYTEKPDEVAAKLVEGRIGVIVDGTPFVITVPYFFLENFQMPDDYYLNRYYTNFNRILRWIAFFVAAFLPGLYVAVITYHFSMIPTLFIFRLAVSRAGVPIPTFMEVLIMMFAFQFIKEAGLRLPHPIGSAMSIVSALILGDAAVGAGIASRITIVIIALSTLSYFLIPKIQGALSFWSIIISLASAAFGLPGFFAGSLIFITQICELDSVGYPFLFPMGSTEQYSFKDVFFRGRLDRISKKIISRRERVD</sequence>